<comment type="caution">
    <text evidence="1">The sequence shown here is derived from an EMBL/GenBank/DDBJ whole genome shotgun (WGS) entry which is preliminary data.</text>
</comment>
<reference evidence="1 2" key="1">
    <citation type="journal article" date="2018" name="Evol. Lett.">
        <title>Horizontal gene cluster transfer increased hallucinogenic mushroom diversity.</title>
        <authorList>
            <person name="Reynolds H.T."/>
            <person name="Vijayakumar V."/>
            <person name="Gluck-Thaler E."/>
            <person name="Korotkin H.B."/>
            <person name="Matheny P.B."/>
            <person name="Slot J.C."/>
        </authorList>
    </citation>
    <scope>NUCLEOTIDE SEQUENCE [LARGE SCALE GENOMIC DNA]</scope>
    <source>
        <strain evidence="1 2">SRW20</strain>
    </source>
</reference>
<organism evidence="1 2">
    <name type="scientific">Gymnopilus dilepis</name>
    <dbReference type="NCBI Taxonomy" id="231916"/>
    <lineage>
        <taxon>Eukaryota</taxon>
        <taxon>Fungi</taxon>
        <taxon>Dikarya</taxon>
        <taxon>Basidiomycota</taxon>
        <taxon>Agaricomycotina</taxon>
        <taxon>Agaricomycetes</taxon>
        <taxon>Agaricomycetidae</taxon>
        <taxon>Agaricales</taxon>
        <taxon>Agaricineae</taxon>
        <taxon>Hymenogastraceae</taxon>
        <taxon>Gymnopilus</taxon>
    </lineage>
</organism>
<evidence type="ECO:0000313" key="1">
    <source>
        <dbReference type="EMBL" id="PPQ97153.1"/>
    </source>
</evidence>
<dbReference type="AlphaFoldDB" id="A0A409Y2F6"/>
<dbReference type="InterPro" id="IPR015943">
    <property type="entry name" value="WD40/YVTN_repeat-like_dom_sf"/>
</dbReference>
<name>A0A409Y2F6_9AGAR</name>
<accession>A0A409Y2F6</accession>
<dbReference type="Gene3D" id="2.130.10.10">
    <property type="entry name" value="YVTN repeat-like/Quinoprotein amine dehydrogenase"/>
    <property type="match status" value="1"/>
</dbReference>
<gene>
    <name evidence="1" type="ORF">CVT26_000415</name>
</gene>
<dbReference type="InterPro" id="IPR036322">
    <property type="entry name" value="WD40_repeat_dom_sf"/>
</dbReference>
<sequence>MITETRGGVDYGKSVGLVDQESYFAGASRLAYRDGSLNLLILQSRDHQYSLADELLMKPYRHLLQKTSEGCCHDPFRLVSADTRYAWDIDLKISSGGTSRRSLSSRWRPWTTRRFYSNHGGHESLSFSVNPRYVPKLVFLGVKFTLLLVLQPQPPDYSLLDILVAADIPMFLPLPRFVDGRSKLRKLASFQTESLGVHCIQLSLDGTLVAIGDDQGRLEIRRRTGIGRAWLLVTVCFTGAPIRALLWHPVISRTIFVGSANGAVHQIQVAAGGISGRTVITLAQVDAVYHGAVSDYIHTMAISSNGDQLVIAHGQQISLIKEPFFSQNGHLGLLDDISISPPSQGDSAAGRPQLAQYAVPRGLYFLDDDTLAITFFGNGPIGYLFNSSLGLITLKSLPPQPFVHPNSLGYLRSITSTFSILEFKYRLGSSAISPSKERLAVMNLRDGVDWYSLSHRKYITTTKYVLTRKQPPVNLVVDLVFVDEDTVAVGHVDGSVHLATFGHSSVEPSMTMTVATVPVQTLTVGLLEGKPHIFSVFHKQPSRPSSATSSVVIGYIETPSPRASSTIST</sequence>
<keyword evidence="2" id="KW-1185">Reference proteome</keyword>
<proteinExistence type="predicted"/>
<evidence type="ECO:0000313" key="2">
    <source>
        <dbReference type="Proteomes" id="UP000284706"/>
    </source>
</evidence>
<dbReference type="EMBL" id="NHYE01001284">
    <property type="protein sequence ID" value="PPQ97153.1"/>
    <property type="molecule type" value="Genomic_DNA"/>
</dbReference>
<dbReference type="STRING" id="231916.A0A409Y2F6"/>
<dbReference type="SUPFAM" id="SSF50978">
    <property type="entry name" value="WD40 repeat-like"/>
    <property type="match status" value="1"/>
</dbReference>
<dbReference type="Proteomes" id="UP000284706">
    <property type="component" value="Unassembled WGS sequence"/>
</dbReference>
<dbReference type="InParanoid" id="A0A409Y2F6"/>
<dbReference type="OrthoDB" id="3238562at2759"/>
<protein>
    <submittedName>
        <fullName evidence="1">Uncharacterized protein</fullName>
    </submittedName>
</protein>